<gene>
    <name evidence="2" type="ORF">PIB30_094312</name>
</gene>
<keyword evidence="3" id="KW-1185">Reference proteome</keyword>
<sequence length="117" mass="13222">MVPFCEMVAVECFSVVTSVLFKAATEKGLSYYVFIAYSYVISTFILLLPLPFIFTRTTVEPRSFFSGSPRESFFSGRRIDTSFFSVAASARSRLFATITARLPVPPTKSPRRDFFQT</sequence>
<evidence type="ECO:0000313" key="2">
    <source>
        <dbReference type="EMBL" id="MED6164878.1"/>
    </source>
</evidence>
<dbReference type="Proteomes" id="UP001341840">
    <property type="component" value="Unassembled WGS sequence"/>
</dbReference>
<protein>
    <submittedName>
        <fullName evidence="2">Uncharacterized protein</fullName>
    </submittedName>
</protein>
<name>A0ABU6UXW9_9FABA</name>
<evidence type="ECO:0000313" key="3">
    <source>
        <dbReference type="Proteomes" id="UP001341840"/>
    </source>
</evidence>
<keyword evidence="1" id="KW-0472">Membrane</keyword>
<accession>A0ABU6UXW9</accession>
<proteinExistence type="predicted"/>
<keyword evidence="1" id="KW-0812">Transmembrane</keyword>
<evidence type="ECO:0000256" key="1">
    <source>
        <dbReference type="SAM" id="Phobius"/>
    </source>
</evidence>
<comment type="caution">
    <text evidence="2">The sequence shown here is derived from an EMBL/GenBank/DDBJ whole genome shotgun (WGS) entry which is preliminary data.</text>
</comment>
<keyword evidence="1" id="KW-1133">Transmembrane helix</keyword>
<feature type="transmembrane region" description="Helical" evidence="1">
    <location>
        <begin position="29"/>
        <end position="54"/>
    </location>
</feature>
<organism evidence="2 3">
    <name type="scientific">Stylosanthes scabra</name>
    <dbReference type="NCBI Taxonomy" id="79078"/>
    <lineage>
        <taxon>Eukaryota</taxon>
        <taxon>Viridiplantae</taxon>
        <taxon>Streptophyta</taxon>
        <taxon>Embryophyta</taxon>
        <taxon>Tracheophyta</taxon>
        <taxon>Spermatophyta</taxon>
        <taxon>Magnoliopsida</taxon>
        <taxon>eudicotyledons</taxon>
        <taxon>Gunneridae</taxon>
        <taxon>Pentapetalae</taxon>
        <taxon>rosids</taxon>
        <taxon>fabids</taxon>
        <taxon>Fabales</taxon>
        <taxon>Fabaceae</taxon>
        <taxon>Papilionoideae</taxon>
        <taxon>50 kb inversion clade</taxon>
        <taxon>dalbergioids sensu lato</taxon>
        <taxon>Dalbergieae</taxon>
        <taxon>Pterocarpus clade</taxon>
        <taxon>Stylosanthes</taxon>
    </lineage>
</organism>
<reference evidence="2 3" key="1">
    <citation type="journal article" date="2023" name="Plants (Basel)">
        <title>Bridging the Gap: Combining Genomics and Transcriptomics Approaches to Understand Stylosanthes scabra, an Orphan Legume from the Brazilian Caatinga.</title>
        <authorList>
            <person name="Ferreira-Neto J.R.C."/>
            <person name="da Silva M.D."/>
            <person name="Binneck E."/>
            <person name="de Melo N.F."/>
            <person name="da Silva R.H."/>
            <person name="de Melo A.L.T.M."/>
            <person name="Pandolfi V."/>
            <person name="Bustamante F.O."/>
            <person name="Brasileiro-Vidal A.C."/>
            <person name="Benko-Iseppon A.M."/>
        </authorList>
    </citation>
    <scope>NUCLEOTIDE SEQUENCE [LARGE SCALE GENOMIC DNA]</scope>
    <source>
        <tissue evidence="2">Leaves</tissue>
    </source>
</reference>
<dbReference type="EMBL" id="JASCZI010122903">
    <property type="protein sequence ID" value="MED6164878.1"/>
    <property type="molecule type" value="Genomic_DNA"/>
</dbReference>